<keyword evidence="2" id="KW-1185">Reference proteome</keyword>
<sequence length="101" mass="11905">MFKNNKPNWNEFDQFFSNFNPFVEASKIPKEDIGRYLDHLKENYSEVGMNTREEDSKYLIEIELPENVDPYTIKYELINKSKPSGKNLTTIIVTLPKISEQ</sequence>
<dbReference type="AlphaFoldDB" id="A0A841Q3Z3"/>
<accession>A0A841Q3Z3</accession>
<reference evidence="1 2" key="1">
    <citation type="submission" date="2020-08" db="EMBL/GenBank/DDBJ databases">
        <title>Genomic Encyclopedia of Type Strains, Phase IV (KMG-IV): sequencing the most valuable type-strain genomes for metagenomic binning, comparative biology and taxonomic classification.</title>
        <authorList>
            <person name="Goeker M."/>
        </authorList>
    </citation>
    <scope>NUCLEOTIDE SEQUENCE [LARGE SCALE GENOMIC DNA]</scope>
    <source>
        <strain evidence="1 2">DSM 19612</strain>
    </source>
</reference>
<organism evidence="1 2">
    <name type="scientific">Salirhabdus euzebyi</name>
    <dbReference type="NCBI Taxonomy" id="394506"/>
    <lineage>
        <taxon>Bacteria</taxon>
        <taxon>Bacillati</taxon>
        <taxon>Bacillota</taxon>
        <taxon>Bacilli</taxon>
        <taxon>Bacillales</taxon>
        <taxon>Bacillaceae</taxon>
        <taxon>Salirhabdus</taxon>
    </lineage>
</organism>
<dbReference type="Proteomes" id="UP000581688">
    <property type="component" value="Unassembled WGS sequence"/>
</dbReference>
<protein>
    <submittedName>
        <fullName evidence="1">Uncharacterized protein</fullName>
    </submittedName>
</protein>
<gene>
    <name evidence="1" type="ORF">HNQ94_001579</name>
</gene>
<proteinExistence type="predicted"/>
<comment type="caution">
    <text evidence="1">The sequence shown here is derived from an EMBL/GenBank/DDBJ whole genome shotgun (WGS) entry which is preliminary data.</text>
</comment>
<dbReference type="RefSeq" id="WP_174495754.1">
    <property type="nucleotide sequence ID" value="NZ_CADDWK010000004.1"/>
</dbReference>
<name>A0A841Q3Z3_9BACI</name>
<evidence type="ECO:0000313" key="1">
    <source>
        <dbReference type="EMBL" id="MBB6453131.1"/>
    </source>
</evidence>
<dbReference type="EMBL" id="JACHGH010000004">
    <property type="protein sequence ID" value="MBB6453131.1"/>
    <property type="molecule type" value="Genomic_DNA"/>
</dbReference>
<evidence type="ECO:0000313" key="2">
    <source>
        <dbReference type="Proteomes" id="UP000581688"/>
    </source>
</evidence>